<keyword evidence="2" id="KW-1185">Reference proteome</keyword>
<proteinExistence type="predicted"/>
<accession>A0ACB8GBJ1</accession>
<dbReference type="EMBL" id="CM037614">
    <property type="protein sequence ID" value="KAH8016855.1"/>
    <property type="molecule type" value="Genomic_DNA"/>
</dbReference>
<protein>
    <submittedName>
        <fullName evidence="1">Uncharacterized protein</fullName>
    </submittedName>
</protein>
<comment type="caution">
    <text evidence="1">The sequence shown here is derived from an EMBL/GenBank/DDBJ whole genome shotgun (WGS) entry which is preliminary data.</text>
</comment>
<organism evidence="1 2">
    <name type="scientific">Sphaerodactylus townsendi</name>
    <dbReference type="NCBI Taxonomy" id="933632"/>
    <lineage>
        <taxon>Eukaryota</taxon>
        <taxon>Metazoa</taxon>
        <taxon>Chordata</taxon>
        <taxon>Craniata</taxon>
        <taxon>Vertebrata</taxon>
        <taxon>Euteleostomi</taxon>
        <taxon>Lepidosauria</taxon>
        <taxon>Squamata</taxon>
        <taxon>Bifurcata</taxon>
        <taxon>Gekkota</taxon>
        <taxon>Sphaerodactylidae</taxon>
        <taxon>Sphaerodactylus</taxon>
    </lineage>
</organism>
<gene>
    <name evidence="1" type="ORF">K3G42_023640</name>
</gene>
<dbReference type="Proteomes" id="UP000827872">
    <property type="component" value="Linkage Group LG01"/>
</dbReference>
<evidence type="ECO:0000313" key="1">
    <source>
        <dbReference type="EMBL" id="KAH8016855.1"/>
    </source>
</evidence>
<reference evidence="1" key="1">
    <citation type="submission" date="2021-08" db="EMBL/GenBank/DDBJ databases">
        <title>The first chromosome-level gecko genome reveals the dynamic sex chromosomes of Neotropical dwarf geckos (Sphaerodactylidae: Sphaerodactylus).</title>
        <authorList>
            <person name="Pinto B.J."/>
            <person name="Keating S.E."/>
            <person name="Gamble T."/>
        </authorList>
    </citation>
    <scope>NUCLEOTIDE SEQUENCE</scope>
    <source>
        <strain evidence="1">TG3544</strain>
    </source>
</reference>
<sequence>MEEKTITKLIIERLEDQERQILIGSTKRKCAPFFFSLSNKYKTPLQYFTLLVTPLHRCAFMMARFNIFPSHVTMGRYQKIPFQQQLCYFGCDTPDSLTPSY</sequence>
<name>A0ACB8GBJ1_9SAUR</name>
<evidence type="ECO:0000313" key="2">
    <source>
        <dbReference type="Proteomes" id="UP000827872"/>
    </source>
</evidence>